<dbReference type="KEGG" id="bly:A2T55_16440"/>
<accession>A0A144MJ17</accession>
<evidence type="ECO:0008006" key="3">
    <source>
        <dbReference type="Google" id="ProtNLM"/>
    </source>
</evidence>
<dbReference type="AlphaFoldDB" id="A0A144MJ17"/>
<evidence type="ECO:0000313" key="1">
    <source>
        <dbReference type="EMBL" id="AMT95102.1"/>
    </source>
</evidence>
<reference evidence="2" key="1">
    <citation type="submission" date="2016-03" db="EMBL/GenBank/DDBJ databases">
        <authorList>
            <person name="Ploux O."/>
        </authorList>
    </citation>
    <scope>NUCLEOTIDE SEQUENCE [LARGE SCALE GENOMIC DNA]</scope>
    <source>
        <strain evidence="2">BS258</strain>
    </source>
</reference>
<protein>
    <recommendedName>
        <fullName evidence="3">Asp23/Gls24 family envelope stress response protein</fullName>
    </recommendedName>
</protein>
<organism evidence="1 2">
    <name type="scientific">Brevibacterium linens</name>
    <dbReference type="NCBI Taxonomy" id="1703"/>
    <lineage>
        <taxon>Bacteria</taxon>
        <taxon>Bacillati</taxon>
        <taxon>Actinomycetota</taxon>
        <taxon>Actinomycetes</taxon>
        <taxon>Micrococcales</taxon>
        <taxon>Brevibacteriaceae</taxon>
        <taxon>Brevibacterium</taxon>
    </lineage>
</organism>
<name>A0A144MJ17_BRELN</name>
<sequence length="159" mass="16787">MGMSDESVDATDAHLRGIIDEYMGASEPDPEETVGLRERILQIVREDAALAPATQLTTERGNPFRISTAEVRGIIREAVDTVPGIRARSVTATPTGEPEGSAVDISLTVTMSAGTSFVSAAEDVRRSVAGALTAQLGIPAMRIDVTVEDVFVDEEAADD</sequence>
<dbReference type="Proteomes" id="UP000075950">
    <property type="component" value="Chromosome"/>
</dbReference>
<proteinExistence type="predicted"/>
<dbReference type="EMBL" id="CP014869">
    <property type="protein sequence ID" value="AMT95102.1"/>
    <property type="molecule type" value="Genomic_DNA"/>
</dbReference>
<gene>
    <name evidence="1" type="ORF">A2T55_16440</name>
</gene>
<evidence type="ECO:0000313" key="2">
    <source>
        <dbReference type="Proteomes" id="UP000075950"/>
    </source>
</evidence>